<comment type="caution">
    <text evidence="2">The sequence shown here is derived from an EMBL/GenBank/DDBJ whole genome shotgun (WGS) entry which is preliminary data.</text>
</comment>
<gene>
    <name evidence="2" type="ORF">Fmac_026336</name>
</gene>
<evidence type="ECO:0000256" key="1">
    <source>
        <dbReference type="SAM" id="MobiDB-lite"/>
    </source>
</evidence>
<feature type="compositionally biased region" description="Acidic residues" evidence="1">
    <location>
        <begin position="45"/>
        <end position="55"/>
    </location>
</feature>
<name>A0ABD1LEK0_9FABA</name>
<reference evidence="2 3" key="1">
    <citation type="submission" date="2024-08" db="EMBL/GenBank/DDBJ databases">
        <title>Insights into the chromosomal genome structure of Flemingia macrophylla.</title>
        <authorList>
            <person name="Ding Y."/>
            <person name="Zhao Y."/>
            <person name="Bi W."/>
            <person name="Wu M."/>
            <person name="Zhao G."/>
            <person name="Gong Y."/>
            <person name="Li W."/>
            <person name="Zhang P."/>
        </authorList>
    </citation>
    <scope>NUCLEOTIDE SEQUENCE [LARGE SCALE GENOMIC DNA]</scope>
    <source>
        <strain evidence="2">DYQJB</strain>
        <tissue evidence="2">Leaf</tissue>
    </source>
</reference>
<protein>
    <submittedName>
        <fullName evidence="2">Uncharacterized protein</fullName>
    </submittedName>
</protein>
<dbReference type="EMBL" id="JBGMDY010000009">
    <property type="protein sequence ID" value="KAL2321957.1"/>
    <property type="molecule type" value="Genomic_DNA"/>
</dbReference>
<accession>A0ABD1LEK0</accession>
<sequence length="63" mass="6460">MTVFWAATDCDSTGEASRGGSSTKTGTLNQSRKGGEGEVLRGDGEGGDGEPDDDNGAARRHCQ</sequence>
<dbReference type="Proteomes" id="UP001603857">
    <property type="component" value="Unassembled WGS sequence"/>
</dbReference>
<evidence type="ECO:0000313" key="3">
    <source>
        <dbReference type="Proteomes" id="UP001603857"/>
    </source>
</evidence>
<evidence type="ECO:0000313" key="2">
    <source>
        <dbReference type="EMBL" id="KAL2321957.1"/>
    </source>
</evidence>
<organism evidence="2 3">
    <name type="scientific">Flemingia macrophylla</name>
    <dbReference type="NCBI Taxonomy" id="520843"/>
    <lineage>
        <taxon>Eukaryota</taxon>
        <taxon>Viridiplantae</taxon>
        <taxon>Streptophyta</taxon>
        <taxon>Embryophyta</taxon>
        <taxon>Tracheophyta</taxon>
        <taxon>Spermatophyta</taxon>
        <taxon>Magnoliopsida</taxon>
        <taxon>eudicotyledons</taxon>
        <taxon>Gunneridae</taxon>
        <taxon>Pentapetalae</taxon>
        <taxon>rosids</taxon>
        <taxon>fabids</taxon>
        <taxon>Fabales</taxon>
        <taxon>Fabaceae</taxon>
        <taxon>Papilionoideae</taxon>
        <taxon>50 kb inversion clade</taxon>
        <taxon>NPAAA clade</taxon>
        <taxon>indigoferoid/millettioid clade</taxon>
        <taxon>Phaseoleae</taxon>
        <taxon>Flemingia</taxon>
    </lineage>
</organism>
<feature type="compositionally biased region" description="Polar residues" evidence="1">
    <location>
        <begin position="10"/>
        <end position="32"/>
    </location>
</feature>
<proteinExistence type="predicted"/>
<feature type="compositionally biased region" description="Basic and acidic residues" evidence="1">
    <location>
        <begin position="33"/>
        <end position="44"/>
    </location>
</feature>
<feature type="region of interest" description="Disordered" evidence="1">
    <location>
        <begin position="1"/>
        <end position="63"/>
    </location>
</feature>
<keyword evidence="3" id="KW-1185">Reference proteome</keyword>
<dbReference type="AlphaFoldDB" id="A0ABD1LEK0"/>